<dbReference type="PROSITE" id="PS50213">
    <property type="entry name" value="FAS1"/>
    <property type="match status" value="1"/>
</dbReference>
<evidence type="ECO:0000313" key="4">
    <source>
        <dbReference type="Proteomes" id="UP001607157"/>
    </source>
</evidence>
<dbReference type="Pfam" id="PF05239">
    <property type="entry name" value="PRC"/>
    <property type="match status" value="1"/>
</dbReference>
<dbReference type="InterPro" id="IPR000782">
    <property type="entry name" value="FAS1_domain"/>
</dbReference>
<dbReference type="SUPFAM" id="SSF50346">
    <property type="entry name" value="PRC-barrel domain"/>
    <property type="match status" value="1"/>
</dbReference>
<organism evidence="3 4">
    <name type="scientific">Roseovarius aquimarinus</name>
    <dbReference type="NCBI Taxonomy" id="1229156"/>
    <lineage>
        <taxon>Bacteria</taxon>
        <taxon>Pseudomonadati</taxon>
        <taxon>Pseudomonadota</taxon>
        <taxon>Alphaproteobacteria</taxon>
        <taxon>Rhodobacterales</taxon>
        <taxon>Roseobacteraceae</taxon>
        <taxon>Roseovarius</taxon>
    </lineage>
</organism>
<feature type="compositionally biased region" description="Basic and acidic residues" evidence="1">
    <location>
        <begin position="199"/>
        <end position="210"/>
    </location>
</feature>
<feature type="region of interest" description="Disordered" evidence="1">
    <location>
        <begin position="246"/>
        <end position="324"/>
    </location>
</feature>
<dbReference type="SMART" id="SM00554">
    <property type="entry name" value="FAS1"/>
    <property type="match status" value="1"/>
</dbReference>
<dbReference type="SUPFAM" id="SSF82153">
    <property type="entry name" value="FAS1 domain"/>
    <property type="match status" value="1"/>
</dbReference>
<dbReference type="InterPro" id="IPR027275">
    <property type="entry name" value="PRC-brl_dom"/>
</dbReference>
<dbReference type="InterPro" id="IPR036378">
    <property type="entry name" value="FAS1_dom_sf"/>
</dbReference>
<accession>A0ABW7I5E7</accession>
<dbReference type="Proteomes" id="UP001607157">
    <property type="component" value="Unassembled WGS sequence"/>
</dbReference>
<evidence type="ECO:0000259" key="2">
    <source>
        <dbReference type="PROSITE" id="PS50213"/>
    </source>
</evidence>
<dbReference type="Gene3D" id="2.30.30.240">
    <property type="entry name" value="PRC-barrel domain"/>
    <property type="match status" value="1"/>
</dbReference>
<dbReference type="InterPro" id="IPR011033">
    <property type="entry name" value="PRC_barrel-like_sf"/>
</dbReference>
<feature type="domain" description="FAS1" evidence="2">
    <location>
        <begin position="31"/>
        <end position="182"/>
    </location>
</feature>
<dbReference type="Pfam" id="PF02469">
    <property type="entry name" value="Fasciclin"/>
    <property type="match status" value="1"/>
</dbReference>
<reference evidence="3 4" key="1">
    <citation type="submission" date="2024-10" db="EMBL/GenBank/DDBJ databases">
        <authorList>
            <person name="Yang X.-N."/>
        </authorList>
    </citation>
    <scope>NUCLEOTIDE SEQUENCE [LARGE SCALE GENOMIC DNA]</scope>
    <source>
        <strain evidence="3 4">CAU 1059</strain>
    </source>
</reference>
<feature type="compositionally biased region" description="Basic and acidic residues" evidence="1">
    <location>
        <begin position="296"/>
        <end position="309"/>
    </location>
</feature>
<dbReference type="EMBL" id="JBIHMM010000001">
    <property type="protein sequence ID" value="MFH0253011.1"/>
    <property type="molecule type" value="Genomic_DNA"/>
</dbReference>
<dbReference type="PANTHER" id="PTHR10900">
    <property type="entry name" value="PERIOSTIN-RELATED"/>
    <property type="match status" value="1"/>
</dbReference>
<dbReference type="Gene3D" id="2.30.180.10">
    <property type="entry name" value="FAS1 domain"/>
    <property type="match status" value="1"/>
</dbReference>
<sequence length="416" mass="43722">MPAQALGWIKTYALFCVPLAVLVSISSAAQSERLGEQLADDERFDTVSSAMSAAGFGGDLESGPVTFFAPTDEAFERLPQAVADGFGEPWNAEAIRRILSLHVVPGGPHASQDLPVEMRTLSGDRLVATYTAGALTLQIAPPDDAETLDPLIAARASNEARIRAGDIAAGENAVIHAIDRVLLPPEFDMADAGIGKQTAGDEERRAKSAQDDEDFVKDIASVDDGASPDLEKTPTEAVDAASQTYAAARDGDRAAGDVVPEENASQSDLAEPVTLENTTENAPEIVTLPQQDAPEQDNRPETPERKTEGADTTALQSPSHNAPALELTGDTVSVAELIGKPVRRADGSQLGVVSDLLVTLDGARIETLVVETDDGLFGLGDPETQRVNIRAVSVDPLDGAVMLQNRAGDDRSEGAE</sequence>
<proteinExistence type="predicted"/>
<dbReference type="PANTHER" id="PTHR10900:SF77">
    <property type="entry name" value="FI19380P1"/>
    <property type="match status" value="1"/>
</dbReference>
<feature type="region of interest" description="Disordered" evidence="1">
    <location>
        <begin position="192"/>
        <end position="211"/>
    </location>
</feature>
<evidence type="ECO:0000313" key="3">
    <source>
        <dbReference type="EMBL" id="MFH0253011.1"/>
    </source>
</evidence>
<name>A0ABW7I5E7_9RHOB</name>
<protein>
    <submittedName>
        <fullName evidence="3">Fasciclin domain-containing protein</fullName>
    </submittedName>
</protein>
<keyword evidence="4" id="KW-1185">Reference proteome</keyword>
<comment type="caution">
    <text evidence="3">The sequence shown here is derived from an EMBL/GenBank/DDBJ whole genome shotgun (WGS) entry which is preliminary data.</text>
</comment>
<dbReference type="RefSeq" id="WP_377168520.1">
    <property type="nucleotide sequence ID" value="NZ_JBHTJC010000001.1"/>
</dbReference>
<evidence type="ECO:0000256" key="1">
    <source>
        <dbReference type="SAM" id="MobiDB-lite"/>
    </source>
</evidence>
<dbReference type="InterPro" id="IPR050904">
    <property type="entry name" value="Adhesion/Biosynth-related"/>
</dbReference>
<gene>
    <name evidence="3" type="ORF">ACGRVM_03850</name>
</gene>